<dbReference type="InterPro" id="IPR004516">
    <property type="entry name" value="HisRS/HisZ"/>
</dbReference>
<dbReference type="AlphaFoldDB" id="A0A8J3DAX4"/>
<dbReference type="GO" id="GO:0004821">
    <property type="term" value="F:histidine-tRNA ligase activity"/>
    <property type="evidence" value="ECO:0007669"/>
    <property type="project" value="UniProtKB-UniRule"/>
</dbReference>
<feature type="binding site" evidence="10">
    <location>
        <position position="109"/>
    </location>
    <ligand>
        <name>L-histidine</name>
        <dbReference type="ChEBI" id="CHEBI:57595"/>
    </ligand>
</feature>
<dbReference type="Proteomes" id="UP000642829">
    <property type="component" value="Unassembled WGS sequence"/>
</dbReference>
<sequence>MATHKTLPGFRDFYPEDCSLRNHLFSVWRQCAKRFGFQEYDGPILESLELLTAKSGDEIAGQLFNFEDKGGRAVTLRPELTPTLARMVSAKANALPRPIKWYSIGENFRYERQQKGRLRSFYQFNADILGEAGPIADAEVIGLLVESLCSQGLQRDEFIVRLSDRNLWFYFIESLGFTGEQATGALGIIDKMERMPPEKALAALGELGAPDPAKTFQAITDFQQLPDVEAIAAFLSKMDLSEESHDKLNGRLDAWRELLDLLDAAGLNDFVKLDLRIVRGLAYYTGFVFEAFQTVGKGRALAGGGRYDDLLEKLGGSAMPAVGFGMGDVTLRDLLEEVNRLPRLIDKADIFLVYTGDAGFKAALGDAYALRRQGLRAELPFREAGMGKQFKQAAQSGADFTLVYGPEELAQGIVQVKHMRTGEQKAVPAAQLVGSVLALWREG</sequence>
<keyword evidence="9" id="KW-0963">Cytoplasm</keyword>
<keyword evidence="4 9" id="KW-0547">Nucleotide-binding</keyword>
<keyword evidence="7 9" id="KW-0030">Aminoacyl-tRNA synthetase</keyword>
<evidence type="ECO:0000313" key="13">
    <source>
        <dbReference type="Proteomes" id="UP000642829"/>
    </source>
</evidence>
<dbReference type="CDD" id="cd00859">
    <property type="entry name" value="HisRS_anticodon"/>
    <property type="match status" value="1"/>
</dbReference>
<dbReference type="GO" id="GO:0005737">
    <property type="term" value="C:cytoplasm"/>
    <property type="evidence" value="ECO:0007669"/>
    <property type="project" value="UniProtKB-SubCell"/>
</dbReference>
<dbReference type="HAMAP" id="MF_00127">
    <property type="entry name" value="His_tRNA_synth"/>
    <property type="match status" value="1"/>
</dbReference>
<dbReference type="PIRSF" id="PIRSF001549">
    <property type="entry name" value="His-tRNA_synth"/>
    <property type="match status" value="1"/>
</dbReference>
<proteinExistence type="inferred from homology"/>
<organism evidence="12 13">
    <name type="scientific">Cerasicoccus arenae</name>
    <dbReference type="NCBI Taxonomy" id="424488"/>
    <lineage>
        <taxon>Bacteria</taxon>
        <taxon>Pseudomonadati</taxon>
        <taxon>Verrucomicrobiota</taxon>
        <taxon>Opitutia</taxon>
        <taxon>Puniceicoccales</taxon>
        <taxon>Cerasicoccaceae</taxon>
        <taxon>Cerasicoccus</taxon>
    </lineage>
</organism>
<evidence type="ECO:0000256" key="4">
    <source>
        <dbReference type="ARBA" id="ARBA00022741"/>
    </source>
</evidence>
<feature type="binding site" evidence="10">
    <location>
        <begin position="283"/>
        <end position="284"/>
    </location>
    <ligand>
        <name>L-histidine</name>
        <dbReference type="ChEBI" id="CHEBI:57595"/>
    </ligand>
</feature>
<evidence type="ECO:0000256" key="7">
    <source>
        <dbReference type="ARBA" id="ARBA00023146"/>
    </source>
</evidence>
<keyword evidence="5 9" id="KW-0067">ATP-binding</keyword>
<keyword evidence="13" id="KW-1185">Reference proteome</keyword>
<keyword evidence="6 9" id="KW-0648">Protein biosynthesis</keyword>
<evidence type="ECO:0000256" key="6">
    <source>
        <dbReference type="ARBA" id="ARBA00022917"/>
    </source>
</evidence>
<comment type="similarity">
    <text evidence="1 9">Belongs to the class-II aminoacyl-tRNA synthetase family.</text>
</comment>
<dbReference type="InterPro" id="IPR036621">
    <property type="entry name" value="Anticodon-bd_dom_sf"/>
</dbReference>
<comment type="subunit">
    <text evidence="2 9">Homodimer.</text>
</comment>
<dbReference type="NCBIfam" id="TIGR00442">
    <property type="entry name" value="hisS"/>
    <property type="match status" value="1"/>
</dbReference>
<dbReference type="EC" id="6.1.1.21" evidence="9"/>
<evidence type="ECO:0000256" key="10">
    <source>
        <dbReference type="PIRSR" id="PIRSR001549-1"/>
    </source>
</evidence>
<name>A0A8J3DAX4_9BACT</name>
<evidence type="ECO:0000256" key="8">
    <source>
        <dbReference type="ARBA" id="ARBA00047639"/>
    </source>
</evidence>
<dbReference type="PANTHER" id="PTHR43707:SF1">
    <property type="entry name" value="HISTIDINE--TRNA LIGASE, MITOCHONDRIAL-RELATED"/>
    <property type="match status" value="1"/>
</dbReference>
<feature type="binding site" evidence="10">
    <location>
        <position position="123"/>
    </location>
    <ligand>
        <name>L-histidine</name>
        <dbReference type="ChEBI" id="CHEBI:57595"/>
    </ligand>
</feature>
<evidence type="ECO:0000256" key="9">
    <source>
        <dbReference type="HAMAP-Rule" id="MF_00127"/>
    </source>
</evidence>
<accession>A0A8J3DAX4</accession>
<evidence type="ECO:0000256" key="3">
    <source>
        <dbReference type="ARBA" id="ARBA00022598"/>
    </source>
</evidence>
<dbReference type="InterPro" id="IPR015807">
    <property type="entry name" value="His-tRNA-ligase"/>
</dbReference>
<comment type="catalytic activity">
    <reaction evidence="8 9">
        <text>tRNA(His) + L-histidine + ATP = L-histidyl-tRNA(His) + AMP + diphosphate + H(+)</text>
        <dbReference type="Rhea" id="RHEA:17313"/>
        <dbReference type="Rhea" id="RHEA-COMP:9665"/>
        <dbReference type="Rhea" id="RHEA-COMP:9689"/>
        <dbReference type="ChEBI" id="CHEBI:15378"/>
        <dbReference type="ChEBI" id="CHEBI:30616"/>
        <dbReference type="ChEBI" id="CHEBI:33019"/>
        <dbReference type="ChEBI" id="CHEBI:57595"/>
        <dbReference type="ChEBI" id="CHEBI:78442"/>
        <dbReference type="ChEBI" id="CHEBI:78527"/>
        <dbReference type="ChEBI" id="CHEBI:456215"/>
        <dbReference type="EC" id="6.1.1.21"/>
    </reaction>
</comment>
<reference evidence="12" key="1">
    <citation type="journal article" date="2014" name="Int. J. Syst. Evol. Microbiol.">
        <title>Complete genome sequence of Corynebacterium casei LMG S-19264T (=DSM 44701T), isolated from a smear-ripened cheese.</title>
        <authorList>
            <consortium name="US DOE Joint Genome Institute (JGI-PGF)"/>
            <person name="Walter F."/>
            <person name="Albersmeier A."/>
            <person name="Kalinowski J."/>
            <person name="Ruckert C."/>
        </authorList>
    </citation>
    <scope>NUCLEOTIDE SEQUENCE</scope>
    <source>
        <strain evidence="12">KCTC 12870</strain>
    </source>
</reference>
<evidence type="ECO:0000256" key="2">
    <source>
        <dbReference type="ARBA" id="ARBA00011738"/>
    </source>
</evidence>
<dbReference type="PANTHER" id="PTHR43707">
    <property type="entry name" value="HISTIDYL-TRNA SYNTHETASE"/>
    <property type="match status" value="1"/>
</dbReference>
<evidence type="ECO:0000313" key="12">
    <source>
        <dbReference type="EMBL" id="GHB99080.1"/>
    </source>
</evidence>
<feature type="domain" description="Aminoacyl-transfer RNA synthetases class-II family profile" evidence="11">
    <location>
        <begin position="1"/>
        <end position="342"/>
    </location>
</feature>
<dbReference type="EMBL" id="BMXG01000007">
    <property type="protein sequence ID" value="GHB99080.1"/>
    <property type="molecule type" value="Genomic_DNA"/>
</dbReference>
<dbReference type="Pfam" id="PF13393">
    <property type="entry name" value="tRNA-synt_His"/>
    <property type="match status" value="1"/>
</dbReference>
<gene>
    <name evidence="9" type="primary">hisS</name>
    <name evidence="12" type="ORF">GCM10007047_13950</name>
</gene>
<reference evidence="12" key="2">
    <citation type="submission" date="2020-09" db="EMBL/GenBank/DDBJ databases">
        <authorList>
            <person name="Sun Q."/>
            <person name="Kim S."/>
        </authorList>
    </citation>
    <scope>NUCLEOTIDE SEQUENCE</scope>
    <source>
        <strain evidence="12">KCTC 12870</strain>
    </source>
</reference>
<dbReference type="InterPro" id="IPR004154">
    <property type="entry name" value="Anticodon-bd"/>
</dbReference>
<dbReference type="InterPro" id="IPR033656">
    <property type="entry name" value="HisRS_anticodon"/>
</dbReference>
<feature type="binding site" evidence="10">
    <location>
        <position position="127"/>
    </location>
    <ligand>
        <name>L-histidine</name>
        <dbReference type="ChEBI" id="CHEBI:57595"/>
    </ligand>
</feature>
<dbReference type="CDD" id="cd00773">
    <property type="entry name" value="HisRS-like_core"/>
    <property type="match status" value="1"/>
</dbReference>
<dbReference type="SUPFAM" id="SSF52954">
    <property type="entry name" value="Class II aaRS ABD-related"/>
    <property type="match status" value="1"/>
</dbReference>
<evidence type="ECO:0000256" key="1">
    <source>
        <dbReference type="ARBA" id="ARBA00008226"/>
    </source>
</evidence>
<dbReference type="InterPro" id="IPR041715">
    <property type="entry name" value="HisRS-like_core"/>
</dbReference>
<evidence type="ECO:0000259" key="11">
    <source>
        <dbReference type="PROSITE" id="PS50862"/>
    </source>
</evidence>
<evidence type="ECO:0000256" key="5">
    <source>
        <dbReference type="ARBA" id="ARBA00022840"/>
    </source>
</evidence>
<comment type="subcellular location">
    <subcellularLocation>
        <location evidence="9">Cytoplasm</location>
    </subcellularLocation>
</comment>
<dbReference type="Pfam" id="PF03129">
    <property type="entry name" value="HGTP_anticodon"/>
    <property type="match status" value="1"/>
</dbReference>
<keyword evidence="3 9" id="KW-0436">Ligase</keyword>
<dbReference type="Gene3D" id="3.40.50.800">
    <property type="entry name" value="Anticodon-binding domain"/>
    <property type="match status" value="1"/>
</dbReference>
<dbReference type="Gene3D" id="3.30.930.10">
    <property type="entry name" value="Bira Bifunctional Protein, Domain 2"/>
    <property type="match status" value="1"/>
</dbReference>
<dbReference type="SUPFAM" id="SSF55681">
    <property type="entry name" value="Class II aaRS and biotin synthetases"/>
    <property type="match status" value="1"/>
</dbReference>
<dbReference type="GO" id="GO:0006427">
    <property type="term" value="P:histidyl-tRNA aminoacylation"/>
    <property type="evidence" value="ECO:0007669"/>
    <property type="project" value="UniProtKB-UniRule"/>
</dbReference>
<dbReference type="RefSeq" id="WP_189513354.1">
    <property type="nucleotide sequence ID" value="NZ_BMXG01000007.1"/>
</dbReference>
<feature type="binding site" evidence="10">
    <location>
        <begin position="79"/>
        <end position="81"/>
    </location>
    <ligand>
        <name>L-histidine</name>
        <dbReference type="ChEBI" id="CHEBI:57595"/>
    </ligand>
</feature>
<protein>
    <recommendedName>
        <fullName evidence="9">Histidine--tRNA ligase</fullName>
        <ecNumber evidence="9">6.1.1.21</ecNumber>
    </recommendedName>
    <alternativeName>
        <fullName evidence="9">Histidyl-tRNA synthetase</fullName>
        <shortName evidence="9">HisRS</shortName>
    </alternativeName>
</protein>
<dbReference type="InterPro" id="IPR006195">
    <property type="entry name" value="aa-tRNA-synth_II"/>
</dbReference>
<dbReference type="PROSITE" id="PS50862">
    <property type="entry name" value="AA_TRNA_LIGASE_II"/>
    <property type="match status" value="1"/>
</dbReference>
<comment type="caution">
    <text evidence="12">The sequence shown here is derived from an EMBL/GenBank/DDBJ whole genome shotgun (WGS) entry which is preliminary data.</text>
</comment>
<feature type="binding site" evidence="10">
    <location>
        <position position="279"/>
    </location>
    <ligand>
        <name>L-histidine</name>
        <dbReference type="ChEBI" id="CHEBI:57595"/>
    </ligand>
</feature>
<dbReference type="InterPro" id="IPR045864">
    <property type="entry name" value="aa-tRNA-synth_II/BPL/LPL"/>
</dbReference>
<dbReference type="GO" id="GO:0005524">
    <property type="term" value="F:ATP binding"/>
    <property type="evidence" value="ECO:0007669"/>
    <property type="project" value="UniProtKB-UniRule"/>
</dbReference>